<gene>
    <name evidence="3" type="ORF">GL50581_392</name>
</gene>
<evidence type="ECO:0000256" key="1">
    <source>
        <dbReference type="PROSITE-ProRule" id="PRU00023"/>
    </source>
</evidence>
<dbReference type="OMA" id="APKEAHI"/>
<reference evidence="3 4" key="1">
    <citation type="journal article" date="2009" name="PLoS Pathog.">
        <title>Draft genome sequencing of giardia intestinalis assemblage B isolate GS: is human giardiasis caused by two different species?</title>
        <authorList>
            <person name="Franzen O."/>
            <person name="Jerlstrom-Hultqvist J."/>
            <person name="Castro E."/>
            <person name="Sherwood E."/>
            <person name="Ankarklev J."/>
            <person name="Reiner D.S."/>
            <person name="Palm D."/>
            <person name="Andersson J.O."/>
            <person name="Andersson B."/>
            <person name="Svard S.G."/>
        </authorList>
    </citation>
    <scope>NUCLEOTIDE SEQUENCE [LARGE SCALE GENOMIC DNA]</scope>
    <source>
        <strain evidence="4">ATCC 50581 / GS clone H7</strain>
    </source>
</reference>
<feature type="repeat" description="ANK" evidence="1">
    <location>
        <begin position="1106"/>
        <end position="1138"/>
    </location>
</feature>
<evidence type="ECO:0000313" key="3">
    <source>
        <dbReference type="EMBL" id="EET02351.1"/>
    </source>
</evidence>
<keyword evidence="1" id="KW-0040">ANK repeat</keyword>
<dbReference type="EMBL" id="ACGJ01000532">
    <property type="protein sequence ID" value="EET02351.1"/>
    <property type="molecule type" value="Genomic_DNA"/>
</dbReference>
<dbReference type="InterPro" id="IPR036770">
    <property type="entry name" value="Ankyrin_rpt-contain_sf"/>
</dbReference>
<dbReference type="VEuPathDB" id="GiardiaDB:GL50581_392"/>
<dbReference type="PANTHER" id="PTHR24120">
    <property type="entry name" value="GH07239P"/>
    <property type="match status" value="1"/>
</dbReference>
<proteinExistence type="predicted"/>
<accession>C6LNT5</accession>
<dbReference type="InterPro" id="IPR002110">
    <property type="entry name" value="Ankyrin_rpt"/>
</dbReference>
<evidence type="ECO:0000313" key="4">
    <source>
        <dbReference type="Proteomes" id="UP000002488"/>
    </source>
</evidence>
<dbReference type="PANTHER" id="PTHR24120:SF4">
    <property type="entry name" value="GH07239P"/>
    <property type="match status" value="1"/>
</dbReference>
<dbReference type="Pfam" id="PF12796">
    <property type="entry name" value="Ank_2"/>
    <property type="match status" value="7"/>
</dbReference>
<feature type="compositionally biased region" description="Basic and acidic residues" evidence="2">
    <location>
        <begin position="304"/>
        <end position="314"/>
    </location>
</feature>
<organism evidence="3 4">
    <name type="scientific">Giardia intestinalis (strain ATCC 50581 / GS clone H7)</name>
    <name type="common">Giardia lamblia</name>
    <dbReference type="NCBI Taxonomy" id="598745"/>
    <lineage>
        <taxon>Eukaryota</taxon>
        <taxon>Metamonada</taxon>
        <taxon>Diplomonadida</taxon>
        <taxon>Hexamitidae</taxon>
        <taxon>Giardiinae</taxon>
        <taxon>Giardia</taxon>
    </lineage>
</organism>
<dbReference type="AlphaFoldDB" id="C6LNT5"/>
<dbReference type="PROSITE" id="PS50088">
    <property type="entry name" value="ANK_REPEAT"/>
    <property type="match status" value="3"/>
</dbReference>
<dbReference type="Gene3D" id="1.25.40.20">
    <property type="entry name" value="Ankyrin repeat-containing domain"/>
    <property type="match status" value="8"/>
</dbReference>
<feature type="repeat" description="ANK" evidence="1">
    <location>
        <begin position="1075"/>
        <end position="1107"/>
    </location>
</feature>
<sequence>MLTSVHDWFNGICSRKYAQVKASIEIFGGRKDEDGMTGLMRAAIIGDAEMCQILAISESCAVTRTGFTALMYACQSNNVACCKVLAPLERLVILSDCKTALMIAAEVGSFECCKELLKYLGPERDSNGMGALEYAIMGNYFDIVKLLVEHGNLGKCDLIECARMAAREGYMQIASWLDDWLLTNKRIGNASSLVMSHYRTASPSPQFRGVSPRSILRQTLSPPEHPNSYQVELVEPMDLQVQDKIQDKQVDMPEERILTEDLICSDGQPDGQVGNKDECECSELNAARKIDNRKGDNHKVDVAHYSASRDEDPAKSATRGSGNEVLFHNLTPTLKSQSSSLGNSSRTSQTASPVNAIQKLGEFVPQYSDSRPNPVTQKTGNIITQVEEKLSQSDLDTVKHISNAVTGFAATHDTLEQLQQSLQSSAAEAEASSLPQRREVHLDFDATPLMHAAVSDDLYQAQINMKYARTVTSNNQTSLMLAIQSGSLRVAKELVIIEGGFQDLDGRTALMYAVQLGSLDLVEMLAAVESGLVDSHGCTALMYAVRDNKEALASVLVRTEGCIRNNYGDTALHIAIASKSFACIPCLAAVEARIRDSHNRTALMNACALSLLQACQILVQYEAGQVDDNGNTCLHMAVLSKNVPLVSILAPKEAHIRNGAGKTALMLAIDNGNREIIDILSHFEASVADHNNITPLMLVSETGMIESLPTLALHSRNIDQCNIYGQSALVLALSSQQYEVAAELSQADGQAIAARAQYNPRDIDKQVRSGHVAVDDDDIVTIWELIRRLDPERTDIRYDLLDHALRANKLSIATLIADSIWQKNSLKKYGAELHLGLIDQHNLVKGAELFVQRNLQTLVRNASLRKKLEKTPIESREIKRDINGYTPLHLAVMDNNLIDVWQTQDTYATAVDADGNTALMLAAIYGYRECAQILMSKEAGLTRSFDGVTAMHLALLHRHMDVAEVLAPVEAPDVSACRRTNNRQTELMMAAMANDLSRCYCLRGLQQGLIDQEKNTALIFAAKGGHDAAVALLVEHEHSRQDIKSWSANMHAAFKGHTECVRILSNYEAGMSDVSGVTALMLAAFEGHLDVVELLISAEAGIQTQTGFTALMSAARRGHEQVVESLIEYEAGMTTDQGVTALMEAAAMGYTEIVKLLVTSESGFRTNASHPNGAGFTALMAAAQGDHPDCYEALYEYEKDVVQPNGATADLYATGPRMRKYLS</sequence>
<dbReference type="Proteomes" id="UP000002488">
    <property type="component" value="Unassembled WGS sequence"/>
</dbReference>
<dbReference type="SUPFAM" id="SSF48403">
    <property type="entry name" value="Ankyrin repeat"/>
    <property type="match status" value="4"/>
</dbReference>
<feature type="region of interest" description="Disordered" evidence="2">
    <location>
        <begin position="304"/>
        <end position="325"/>
    </location>
</feature>
<name>C6LNT5_GIAIB</name>
<feature type="repeat" description="ANK" evidence="1">
    <location>
        <begin position="660"/>
        <end position="692"/>
    </location>
</feature>
<dbReference type="OrthoDB" id="194358at2759"/>
<protein>
    <submittedName>
        <fullName evidence="3">Protein 21.1</fullName>
    </submittedName>
</protein>
<dbReference type="PROSITE" id="PS50297">
    <property type="entry name" value="ANK_REP_REGION"/>
    <property type="match status" value="2"/>
</dbReference>
<dbReference type="SMART" id="SM00248">
    <property type="entry name" value="ANK"/>
    <property type="match status" value="23"/>
</dbReference>
<comment type="caution">
    <text evidence="3">The sequence shown here is derived from an EMBL/GenBank/DDBJ whole genome shotgun (WGS) entry which is preliminary data.</text>
</comment>
<evidence type="ECO:0000256" key="2">
    <source>
        <dbReference type="SAM" id="MobiDB-lite"/>
    </source>
</evidence>